<keyword evidence="12" id="KW-0539">Nucleus</keyword>
<name>A0A8H2XXN5_9AGAM</name>
<feature type="region of interest" description="Disordered" evidence="14">
    <location>
        <begin position="15"/>
        <end position="54"/>
    </location>
</feature>
<dbReference type="PANTHER" id="PTHR21077:SF5">
    <property type="entry name" value="CROSSOVER JUNCTION ENDONUCLEASE MMS4"/>
    <property type="match status" value="1"/>
</dbReference>
<dbReference type="Gene3D" id="1.10.150.670">
    <property type="entry name" value="Crossover junction endonuclease EME1, DNA-binding domain"/>
    <property type="match status" value="1"/>
</dbReference>
<evidence type="ECO:0000256" key="12">
    <source>
        <dbReference type="ARBA" id="ARBA00023242"/>
    </source>
</evidence>
<evidence type="ECO:0000256" key="5">
    <source>
        <dbReference type="ARBA" id="ARBA00022723"/>
    </source>
</evidence>
<evidence type="ECO:0000256" key="7">
    <source>
        <dbReference type="ARBA" id="ARBA00022763"/>
    </source>
</evidence>
<feature type="domain" description="ERCC4" evidence="15">
    <location>
        <begin position="255"/>
        <end position="359"/>
    </location>
</feature>
<comment type="similarity">
    <text evidence="3">Belongs to the EME1/MMS4 family.</text>
</comment>
<dbReference type="GO" id="GO:0000712">
    <property type="term" value="P:resolution of meiotic recombination intermediates"/>
    <property type="evidence" value="ECO:0007669"/>
    <property type="project" value="TreeGrafter"/>
</dbReference>
<feature type="compositionally biased region" description="Polar residues" evidence="14">
    <location>
        <begin position="136"/>
        <end position="148"/>
    </location>
</feature>
<dbReference type="InterPro" id="IPR042530">
    <property type="entry name" value="EME1/EME2_C"/>
</dbReference>
<evidence type="ECO:0000259" key="15">
    <source>
        <dbReference type="Pfam" id="PF02732"/>
    </source>
</evidence>
<evidence type="ECO:0000256" key="3">
    <source>
        <dbReference type="ARBA" id="ARBA00005313"/>
    </source>
</evidence>
<protein>
    <recommendedName>
        <fullName evidence="15">ERCC4 domain-containing protein</fullName>
    </recommendedName>
</protein>
<dbReference type="GO" id="GO:0003677">
    <property type="term" value="F:DNA binding"/>
    <property type="evidence" value="ECO:0007669"/>
    <property type="project" value="InterPro"/>
</dbReference>
<keyword evidence="11" id="KW-0234">DNA repair</keyword>
<dbReference type="GO" id="GO:0046872">
    <property type="term" value="F:metal ion binding"/>
    <property type="evidence" value="ECO:0007669"/>
    <property type="project" value="UniProtKB-KW"/>
</dbReference>
<evidence type="ECO:0000256" key="4">
    <source>
        <dbReference type="ARBA" id="ARBA00022722"/>
    </source>
</evidence>
<feature type="region of interest" description="Disordered" evidence="14">
    <location>
        <begin position="119"/>
        <end position="175"/>
    </location>
</feature>
<evidence type="ECO:0000256" key="14">
    <source>
        <dbReference type="SAM" id="MobiDB-lite"/>
    </source>
</evidence>
<keyword evidence="10" id="KW-0233">DNA recombination</keyword>
<dbReference type="EMBL" id="CAJMXA010000502">
    <property type="protein sequence ID" value="CAE6433262.1"/>
    <property type="molecule type" value="Genomic_DNA"/>
</dbReference>
<evidence type="ECO:0000256" key="6">
    <source>
        <dbReference type="ARBA" id="ARBA00022759"/>
    </source>
</evidence>
<dbReference type="GO" id="GO:0006302">
    <property type="term" value="P:double-strand break repair"/>
    <property type="evidence" value="ECO:0007669"/>
    <property type="project" value="TreeGrafter"/>
</dbReference>
<keyword evidence="5" id="KW-0479">Metal-binding</keyword>
<evidence type="ECO:0000256" key="8">
    <source>
        <dbReference type="ARBA" id="ARBA00022801"/>
    </source>
</evidence>
<comment type="cofactor">
    <cofactor evidence="1">
        <name>Mg(2+)</name>
        <dbReference type="ChEBI" id="CHEBI:18420"/>
    </cofactor>
</comment>
<evidence type="ECO:0000256" key="1">
    <source>
        <dbReference type="ARBA" id="ARBA00001946"/>
    </source>
</evidence>
<dbReference type="PANTHER" id="PTHR21077">
    <property type="entry name" value="EME1 PROTEIN"/>
    <property type="match status" value="1"/>
</dbReference>
<evidence type="ECO:0000256" key="10">
    <source>
        <dbReference type="ARBA" id="ARBA00023172"/>
    </source>
</evidence>
<dbReference type="Proteomes" id="UP000663853">
    <property type="component" value="Unassembled WGS sequence"/>
</dbReference>
<dbReference type="Gene3D" id="3.40.50.10130">
    <property type="match status" value="1"/>
</dbReference>
<keyword evidence="9" id="KW-0460">Magnesium</keyword>
<evidence type="ECO:0000256" key="11">
    <source>
        <dbReference type="ARBA" id="ARBA00023204"/>
    </source>
</evidence>
<dbReference type="InterPro" id="IPR033310">
    <property type="entry name" value="Mms4/EME1/EME2"/>
</dbReference>
<comment type="caution">
    <text evidence="16">The sequence shown here is derived from an EMBL/GenBank/DDBJ whole genome shotgun (WGS) entry which is preliminary data.</text>
</comment>
<keyword evidence="8" id="KW-0378">Hydrolase</keyword>
<dbReference type="GO" id="GO:0048476">
    <property type="term" value="C:Holliday junction resolvase complex"/>
    <property type="evidence" value="ECO:0007669"/>
    <property type="project" value="InterPro"/>
</dbReference>
<dbReference type="InterPro" id="IPR006166">
    <property type="entry name" value="ERCC4_domain"/>
</dbReference>
<dbReference type="GO" id="GO:0008821">
    <property type="term" value="F:crossover junction DNA endonuclease activity"/>
    <property type="evidence" value="ECO:0007669"/>
    <property type="project" value="TreeGrafter"/>
</dbReference>
<sequence>MTWNSDEYLEIIDISDSDSEFGEPQPSFPTQTAFASGQVEQDRPASSPCEPSDVLVIDSTDSEDLDELEAKLKSVCFEKKTDAVTPCSPGPSTSYSAYGSPIRPTLRIESQDDILVISSSEEDAEIQSTIRRRASDSNNSTKATSEHSILQRKRKDSNISNPIPSRAYGREHIKQQTKIRSDINKLVTDKKSTLKDFIVELSHTFQGYPFVDHLESKLATHDSNVAFFDPPPRSEFLIRFRRQHIARYDKQLKEWIPITPYTELEDLYVLLLSADTLALAILEETLTKTLSALRSTYKLTARSQIFIMVDGLNAYYRCKGVREDKRDTIESALVSLQTLEKCFIVQTEGAENTAQWLFNITGDLGIKPHKRIRESFLPFCTDTKFKCGSSKADTYKKMLQQIRNITESAADGIIEEAPTLRELFEGYAREPDAYNRYHRLKEVTIANRKDGAAKSRILNQALSKKVHDIIWGEDPLTLV</sequence>
<dbReference type="GO" id="GO:0031297">
    <property type="term" value="P:replication fork processing"/>
    <property type="evidence" value="ECO:0007669"/>
    <property type="project" value="TreeGrafter"/>
</dbReference>
<dbReference type="GO" id="GO:0005634">
    <property type="term" value="C:nucleus"/>
    <property type="evidence" value="ECO:0007669"/>
    <property type="project" value="UniProtKB-SubCell"/>
</dbReference>
<keyword evidence="6" id="KW-0255">Endonuclease</keyword>
<accession>A0A8H2XXN5</accession>
<evidence type="ECO:0000313" key="16">
    <source>
        <dbReference type="EMBL" id="CAE6433262.1"/>
    </source>
</evidence>
<comment type="subcellular location">
    <subcellularLocation>
        <location evidence="2">Nucleus</location>
    </subcellularLocation>
</comment>
<feature type="compositionally biased region" description="Polar residues" evidence="14">
    <location>
        <begin position="28"/>
        <end position="39"/>
    </location>
</feature>
<reference evidence="16" key="1">
    <citation type="submission" date="2021-01" db="EMBL/GenBank/DDBJ databases">
        <authorList>
            <person name="Kaushik A."/>
        </authorList>
    </citation>
    <scope>NUCLEOTIDE SEQUENCE</scope>
    <source>
        <strain evidence="16">AG6-10EEA</strain>
    </source>
</reference>
<keyword evidence="4" id="KW-0540">Nuclease</keyword>
<dbReference type="AlphaFoldDB" id="A0A8H2XXN5"/>
<evidence type="ECO:0000313" key="17">
    <source>
        <dbReference type="Proteomes" id="UP000663853"/>
    </source>
</evidence>
<evidence type="ECO:0000256" key="2">
    <source>
        <dbReference type="ARBA" id="ARBA00004123"/>
    </source>
</evidence>
<dbReference type="Pfam" id="PF02732">
    <property type="entry name" value="ERCC4"/>
    <property type="match status" value="1"/>
</dbReference>
<evidence type="ECO:0000256" key="9">
    <source>
        <dbReference type="ARBA" id="ARBA00022842"/>
    </source>
</evidence>
<evidence type="ECO:0000256" key="13">
    <source>
        <dbReference type="ARBA" id="ARBA00023254"/>
    </source>
</evidence>
<proteinExistence type="inferred from homology"/>
<keyword evidence="7" id="KW-0227">DNA damage</keyword>
<dbReference type="GO" id="GO:0031573">
    <property type="term" value="P:mitotic intra-S DNA damage checkpoint signaling"/>
    <property type="evidence" value="ECO:0007669"/>
    <property type="project" value="TreeGrafter"/>
</dbReference>
<gene>
    <name evidence="16" type="ORF">RDB_LOCUS26522</name>
</gene>
<keyword evidence="13" id="KW-0469">Meiosis</keyword>
<organism evidence="16 17">
    <name type="scientific">Rhizoctonia solani</name>
    <dbReference type="NCBI Taxonomy" id="456999"/>
    <lineage>
        <taxon>Eukaryota</taxon>
        <taxon>Fungi</taxon>
        <taxon>Dikarya</taxon>
        <taxon>Basidiomycota</taxon>
        <taxon>Agaricomycotina</taxon>
        <taxon>Agaricomycetes</taxon>
        <taxon>Cantharellales</taxon>
        <taxon>Ceratobasidiaceae</taxon>
        <taxon>Rhizoctonia</taxon>
    </lineage>
</organism>